<name>A0AAV8WTZ4_9CUCU</name>
<dbReference type="PANTHER" id="PTHR43716">
    <property type="entry name" value="D-2-HYDROXYGLUTARATE DEHYDROGENASE, MITOCHONDRIAL"/>
    <property type="match status" value="1"/>
</dbReference>
<dbReference type="EMBL" id="JANEYF010004917">
    <property type="protein sequence ID" value="KAJ8929677.1"/>
    <property type="molecule type" value="Genomic_DNA"/>
</dbReference>
<gene>
    <name evidence="11" type="ORF">NQ314_017604</name>
</gene>
<evidence type="ECO:0000259" key="10">
    <source>
        <dbReference type="Pfam" id="PF02913"/>
    </source>
</evidence>
<dbReference type="EC" id="1.1.99.39" evidence="6"/>
<evidence type="ECO:0000256" key="5">
    <source>
        <dbReference type="ARBA" id="ARBA00023002"/>
    </source>
</evidence>
<evidence type="ECO:0000256" key="9">
    <source>
        <dbReference type="ARBA" id="ARBA00049267"/>
    </source>
</evidence>
<dbReference type="Gene3D" id="1.10.45.10">
    <property type="entry name" value="Vanillyl-alcohol Oxidase, Chain A, domain 4"/>
    <property type="match status" value="1"/>
</dbReference>
<evidence type="ECO:0000256" key="4">
    <source>
        <dbReference type="ARBA" id="ARBA00022827"/>
    </source>
</evidence>
<dbReference type="InterPro" id="IPR016164">
    <property type="entry name" value="FAD-linked_Oxase-like_C"/>
</dbReference>
<dbReference type="Pfam" id="PF02913">
    <property type="entry name" value="FAD-oxidase_C"/>
    <property type="match status" value="1"/>
</dbReference>
<evidence type="ECO:0000256" key="7">
    <source>
        <dbReference type="ARBA" id="ARBA00039639"/>
    </source>
</evidence>
<evidence type="ECO:0000313" key="12">
    <source>
        <dbReference type="Proteomes" id="UP001162156"/>
    </source>
</evidence>
<dbReference type="Proteomes" id="UP001162156">
    <property type="component" value="Unassembled WGS sequence"/>
</dbReference>
<dbReference type="InterPro" id="IPR016171">
    <property type="entry name" value="Vanillyl_alc_oxidase_C-sub2"/>
</dbReference>
<organism evidence="11 12">
    <name type="scientific">Rhamnusium bicolor</name>
    <dbReference type="NCBI Taxonomy" id="1586634"/>
    <lineage>
        <taxon>Eukaryota</taxon>
        <taxon>Metazoa</taxon>
        <taxon>Ecdysozoa</taxon>
        <taxon>Arthropoda</taxon>
        <taxon>Hexapoda</taxon>
        <taxon>Insecta</taxon>
        <taxon>Pterygota</taxon>
        <taxon>Neoptera</taxon>
        <taxon>Endopterygota</taxon>
        <taxon>Coleoptera</taxon>
        <taxon>Polyphaga</taxon>
        <taxon>Cucujiformia</taxon>
        <taxon>Chrysomeloidea</taxon>
        <taxon>Cerambycidae</taxon>
        <taxon>Lepturinae</taxon>
        <taxon>Rhagiini</taxon>
        <taxon>Rhamnusium</taxon>
    </lineage>
</organism>
<dbReference type="InterPro" id="IPR051264">
    <property type="entry name" value="FAD-oxidored/transferase_4"/>
</dbReference>
<dbReference type="InterPro" id="IPR004113">
    <property type="entry name" value="FAD-bd_oxidored_4_C"/>
</dbReference>
<evidence type="ECO:0000313" key="11">
    <source>
        <dbReference type="EMBL" id="KAJ8929677.1"/>
    </source>
</evidence>
<keyword evidence="3" id="KW-0285">Flavoprotein</keyword>
<keyword evidence="12" id="KW-1185">Reference proteome</keyword>
<evidence type="ECO:0000256" key="8">
    <source>
        <dbReference type="ARBA" id="ARBA00045410"/>
    </source>
</evidence>
<dbReference type="SUPFAM" id="SSF55103">
    <property type="entry name" value="FAD-linked oxidases, C-terminal domain"/>
    <property type="match status" value="1"/>
</dbReference>
<comment type="function">
    <text evidence="8">Catalyzes the oxidation of D-2-hydroxyglutarate (D-2-HG) to alpha-ketoglutarate. Also catalyzes the oxidation of other D-2-hydroxyacids, such as D-malate (D-MAL) and D-lactate (D-LAC). Exhibits high activities towards D-2-HG and D-MAL but a very weak activity towards D-LAC.</text>
</comment>
<dbReference type="GO" id="GO:0005739">
    <property type="term" value="C:mitochondrion"/>
    <property type="evidence" value="ECO:0007669"/>
    <property type="project" value="TreeGrafter"/>
</dbReference>
<sequence>MAEFSKELKAHVEPYIYKRTAELNGSISAEHGMGFMKANHLDLAKSPSSVNLMKDLKKLFDPKGILNPYKVFPYSDHMQK</sequence>
<evidence type="ECO:0000256" key="2">
    <source>
        <dbReference type="ARBA" id="ARBA00008000"/>
    </source>
</evidence>
<evidence type="ECO:0000256" key="1">
    <source>
        <dbReference type="ARBA" id="ARBA00001974"/>
    </source>
</evidence>
<comment type="catalytic activity">
    <reaction evidence="9">
        <text>(R)-malate + A = oxaloacetate + AH2</text>
        <dbReference type="Rhea" id="RHEA:67460"/>
        <dbReference type="ChEBI" id="CHEBI:13193"/>
        <dbReference type="ChEBI" id="CHEBI:15588"/>
        <dbReference type="ChEBI" id="CHEBI:16452"/>
        <dbReference type="ChEBI" id="CHEBI:17499"/>
    </reaction>
    <physiologicalReaction direction="left-to-right" evidence="9">
        <dbReference type="Rhea" id="RHEA:67461"/>
    </physiologicalReaction>
</comment>
<comment type="caution">
    <text evidence="11">The sequence shown here is derived from an EMBL/GenBank/DDBJ whole genome shotgun (WGS) entry which is preliminary data.</text>
</comment>
<protein>
    <recommendedName>
        <fullName evidence="7">D-2-hydroxyglutarate dehydrogenase, mitochondrial</fullName>
        <ecNumber evidence="6">1.1.99.39</ecNumber>
    </recommendedName>
</protein>
<proteinExistence type="inferred from homology"/>
<comment type="similarity">
    <text evidence="2">Belongs to the FAD-binding oxidoreductase/transferase type 4 family.</text>
</comment>
<dbReference type="AlphaFoldDB" id="A0AAV8WTZ4"/>
<comment type="cofactor">
    <cofactor evidence="1">
        <name>FAD</name>
        <dbReference type="ChEBI" id="CHEBI:57692"/>
    </cofactor>
</comment>
<dbReference type="PANTHER" id="PTHR43716:SF1">
    <property type="entry name" value="D-2-HYDROXYGLUTARATE DEHYDROGENASE, MITOCHONDRIAL"/>
    <property type="match status" value="1"/>
</dbReference>
<evidence type="ECO:0000256" key="6">
    <source>
        <dbReference type="ARBA" id="ARBA00039003"/>
    </source>
</evidence>
<dbReference type="FunFam" id="1.10.45.10:FF:000001">
    <property type="entry name" value="D-lactate dehydrogenase mitochondrial"/>
    <property type="match status" value="1"/>
</dbReference>
<reference evidence="11" key="1">
    <citation type="journal article" date="2023" name="Insect Mol. Biol.">
        <title>Genome sequencing provides insights into the evolution of gene families encoding plant cell wall-degrading enzymes in longhorned beetles.</title>
        <authorList>
            <person name="Shin N.R."/>
            <person name="Okamura Y."/>
            <person name="Kirsch R."/>
            <person name="Pauchet Y."/>
        </authorList>
    </citation>
    <scope>NUCLEOTIDE SEQUENCE</scope>
    <source>
        <strain evidence="11">RBIC_L_NR</strain>
    </source>
</reference>
<dbReference type="GO" id="GO:0050660">
    <property type="term" value="F:flavin adenine dinucleotide binding"/>
    <property type="evidence" value="ECO:0007669"/>
    <property type="project" value="InterPro"/>
</dbReference>
<feature type="domain" description="FAD-binding oxidoreductase/transferase type 4 C-terminal" evidence="10">
    <location>
        <begin position="13"/>
        <end position="71"/>
    </location>
</feature>
<dbReference type="GO" id="GO:0051990">
    <property type="term" value="F:(R)-2-hydroxyglutarate dehydrogenase activity"/>
    <property type="evidence" value="ECO:0007669"/>
    <property type="project" value="UniProtKB-EC"/>
</dbReference>
<accession>A0AAV8WTZ4</accession>
<keyword evidence="4" id="KW-0274">FAD</keyword>
<evidence type="ECO:0000256" key="3">
    <source>
        <dbReference type="ARBA" id="ARBA00022630"/>
    </source>
</evidence>
<keyword evidence="5" id="KW-0560">Oxidoreductase</keyword>